<gene>
    <name evidence="1" type="ORF">AAL_04493</name>
</gene>
<sequence length="156" mass="17808">MAQNVYCKGFEQHGWDGGNYINDEQFWGLIAKRGKGSGGSEDGPLWRVTYGDSETGLTEEEHVKRRDVAFSKECCPDTRDPGQNKVVRRETFLAFIDRRSRKNMRRIFGAHDVGNLLETDPFLALLRRIEGDAEATRKFLLNSSSIEYDFTSLHSN</sequence>
<dbReference type="Proteomes" id="UP000078544">
    <property type="component" value="Unassembled WGS sequence"/>
</dbReference>
<reference evidence="1 2" key="1">
    <citation type="journal article" date="2016" name="Genome Biol. Evol.">
        <title>Divergent and convergent evolution of fungal pathogenicity.</title>
        <authorList>
            <person name="Shang Y."/>
            <person name="Xiao G."/>
            <person name="Zheng P."/>
            <person name="Cen K."/>
            <person name="Zhan S."/>
            <person name="Wang C."/>
        </authorList>
    </citation>
    <scope>NUCLEOTIDE SEQUENCE [LARGE SCALE GENOMIC DNA]</scope>
    <source>
        <strain evidence="1 2">RCEF 2490</strain>
    </source>
</reference>
<organism evidence="1 2">
    <name type="scientific">Moelleriella libera RCEF 2490</name>
    <dbReference type="NCBI Taxonomy" id="1081109"/>
    <lineage>
        <taxon>Eukaryota</taxon>
        <taxon>Fungi</taxon>
        <taxon>Dikarya</taxon>
        <taxon>Ascomycota</taxon>
        <taxon>Pezizomycotina</taxon>
        <taxon>Sordariomycetes</taxon>
        <taxon>Hypocreomycetidae</taxon>
        <taxon>Hypocreales</taxon>
        <taxon>Clavicipitaceae</taxon>
        <taxon>Moelleriella</taxon>
    </lineage>
</organism>
<evidence type="ECO:0000313" key="2">
    <source>
        <dbReference type="Proteomes" id="UP000078544"/>
    </source>
</evidence>
<proteinExistence type="predicted"/>
<accession>A0A162IJW1</accession>
<keyword evidence="2" id="KW-1185">Reference proteome</keyword>
<dbReference type="EMBL" id="AZGY01000009">
    <property type="protein sequence ID" value="KZZ95262.1"/>
    <property type="molecule type" value="Genomic_DNA"/>
</dbReference>
<dbReference type="OrthoDB" id="4936702at2759"/>
<protein>
    <submittedName>
        <fullName evidence="1">Monooxygenase</fullName>
    </submittedName>
</protein>
<keyword evidence="1" id="KW-0560">Oxidoreductase</keyword>
<dbReference type="GO" id="GO:0004497">
    <property type="term" value="F:monooxygenase activity"/>
    <property type="evidence" value="ECO:0007669"/>
    <property type="project" value="UniProtKB-KW"/>
</dbReference>
<dbReference type="STRING" id="1081109.A0A162IJW1"/>
<dbReference type="AlphaFoldDB" id="A0A162IJW1"/>
<evidence type="ECO:0000313" key="1">
    <source>
        <dbReference type="EMBL" id="KZZ95262.1"/>
    </source>
</evidence>
<keyword evidence="1" id="KW-0503">Monooxygenase</keyword>
<name>A0A162IJW1_9HYPO</name>
<comment type="caution">
    <text evidence="1">The sequence shown here is derived from an EMBL/GenBank/DDBJ whole genome shotgun (WGS) entry which is preliminary data.</text>
</comment>